<gene>
    <name evidence="2" type="ORF">SAMN02744645_3543</name>
</gene>
<name>A0A1M5SML7_9GAMM</name>
<dbReference type="RefSeq" id="WP_073302470.1">
    <property type="nucleotide sequence ID" value="NZ_FQXA01000006.1"/>
</dbReference>
<reference evidence="2 3" key="1">
    <citation type="submission" date="2016-11" db="EMBL/GenBank/DDBJ databases">
        <authorList>
            <person name="Jaros S."/>
            <person name="Januszkiewicz K."/>
            <person name="Wedrychowicz H."/>
        </authorList>
    </citation>
    <scope>NUCLEOTIDE SEQUENCE [LARGE SCALE GENOMIC DNA]</scope>
    <source>
        <strain evidence="2 3">DSM 18231</strain>
    </source>
</reference>
<evidence type="ECO:0008006" key="4">
    <source>
        <dbReference type="Google" id="ProtNLM"/>
    </source>
</evidence>
<feature type="region of interest" description="Disordered" evidence="1">
    <location>
        <begin position="79"/>
        <end position="103"/>
    </location>
</feature>
<sequence length="103" mass="11303">MSNQPLNLDEAMQLVSEAFLPCGCVTSANPDEDSFGFTVMSGSGAEILRVPSVSREEYTNPQRLGGVIEQARLDVEEKDQRLEPWTMPALTDDTGIPETPPNY</sequence>
<evidence type="ECO:0000313" key="3">
    <source>
        <dbReference type="Proteomes" id="UP000184000"/>
    </source>
</evidence>
<organism evidence="2 3">
    <name type="scientific">Stutzerimonas xanthomarina DSM 18231</name>
    <dbReference type="NCBI Taxonomy" id="1403346"/>
    <lineage>
        <taxon>Bacteria</taxon>
        <taxon>Pseudomonadati</taxon>
        <taxon>Pseudomonadota</taxon>
        <taxon>Gammaproteobacteria</taxon>
        <taxon>Pseudomonadales</taxon>
        <taxon>Pseudomonadaceae</taxon>
        <taxon>Stutzerimonas</taxon>
    </lineage>
</organism>
<evidence type="ECO:0000256" key="1">
    <source>
        <dbReference type="SAM" id="MobiDB-lite"/>
    </source>
</evidence>
<dbReference type="GeneID" id="98639141"/>
<dbReference type="AlphaFoldDB" id="A0A1M5SML7"/>
<proteinExistence type="predicted"/>
<dbReference type="EMBL" id="FQXA01000006">
    <property type="protein sequence ID" value="SHH39183.1"/>
    <property type="molecule type" value="Genomic_DNA"/>
</dbReference>
<protein>
    <recommendedName>
        <fullName evidence="4">DUF1652 domain-containing protein</fullName>
    </recommendedName>
</protein>
<evidence type="ECO:0000313" key="2">
    <source>
        <dbReference type="EMBL" id="SHH39183.1"/>
    </source>
</evidence>
<accession>A0A1M5SML7</accession>
<dbReference type="Proteomes" id="UP000184000">
    <property type="component" value="Unassembled WGS sequence"/>
</dbReference>